<dbReference type="PROSITE" id="PS00198">
    <property type="entry name" value="4FE4S_FER_1"/>
    <property type="match status" value="2"/>
</dbReference>
<feature type="domain" description="4Fe-4S ferredoxin-type" evidence="4">
    <location>
        <begin position="88"/>
        <end position="116"/>
    </location>
</feature>
<dbReference type="PANTHER" id="PTHR43063:SF1">
    <property type="entry name" value="4FE-4S CLUSTER CONTAINING PARA FAMILY ATPASE PROTEIN"/>
    <property type="match status" value="1"/>
</dbReference>
<name>A0A7V5I0H5_UNCAE</name>
<accession>A0A7V5I0H5</accession>
<dbReference type="InterPro" id="IPR027417">
    <property type="entry name" value="P-loop_NTPase"/>
</dbReference>
<dbReference type="PROSITE" id="PS51379">
    <property type="entry name" value="4FE4S_FER_2"/>
    <property type="match status" value="2"/>
</dbReference>
<dbReference type="SUPFAM" id="SSF54862">
    <property type="entry name" value="4Fe-4S ferredoxins"/>
    <property type="match status" value="1"/>
</dbReference>
<dbReference type="InterPro" id="IPR017900">
    <property type="entry name" value="4Fe4S_Fe_S_CS"/>
</dbReference>
<dbReference type="SUPFAM" id="SSF52540">
    <property type="entry name" value="P-loop containing nucleoside triphosphate hydrolases"/>
    <property type="match status" value="1"/>
</dbReference>
<dbReference type="GO" id="GO:0046872">
    <property type="term" value="F:metal ion binding"/>
    <property type="evidence" value="ECO:0007669"/>
    <property type="project" value="UniProtKB-KW"/>
</dbReference>
<dbReference type="Gene3D" id="3.30.70.20">
    <property type="match status" value="1"/>
</dbReference>
<dbReference type="Pfam" id="PF01656">
    <property type="entry name" value="CbiA"/>
    <property type="match status" value="1"/>
</dbReference>
<sequence>MTISVASGKGGTGKTTVATNLALALNDNVQFLDCDVEAPNAFIFLRPTLNDVKPVYSFFPQVVEEKCNFCGLCSKICEWNAIAVVNKKWLFFSQLCHSCSACWQLCPEKALKKEKKLKGVVEKGKAFGIDFVQGKLTVGEAVSPPIIKAVKKEINKEKIVIIDVAPGTGCPMVEGVKESDFCILVTEPTPFGFNDLILAIGVLKELTIPFGVVINRSDIGDDKVEDFCRKNNIPVLLRLPFDRKIARAYSEGKAIVKEDKSWKEKFIELFEKIKEEYQNTERAKV</sequence>
<feature type="domain" description="4Fe-4S ferredoxin-type" evidence="4">
    <location>
        <begin position="58"/>
        <end position="87"/>
    </location>
</feature>
<dbReference type="GO" id="GO:0051536">
    <property type="term" value="F:iron-sulfur cluster binding"/>
    <property type="evidence" value="ECO:0007669"/>
    <property type="project" value="UniProtKB-KW"/>
</dbReference>
<protein>
    <submittedName>
        <fullName evidence="5">(4Fe-4S)-binding protein</fullName>
    </submittedName>
</protein>
<evidence type="ECO:0000256" key="2">
    <source>
        <dbReference type="ARBA" id="ARBA00023004"/>
    </source>
</evidence>
<gene>
    <name evidence="5" type="ORF">ENL39_05960</name>
</gene>
<dbReference type="AlphaFoldDB" id="A0A7V5I0H5"/>
<dbReference type="Pfam" id="PF00037">
    <property type="entry name" value="Fer4"/>
    <property type="match status" value="1"/>
</dbReference>
<evidence type="ECO:0000256" key="3">
    <source>
        <dbReference type="ARBA" id="ARBA00023014"/>
    </source>
</evidence>
<evidence type="ECO:0000256" key="1">
    <source>
        <dbReference type="ARBA" id="ARBA00022723"/>
    </source>
</evidence>
<comment type="caution">
    <text evidence="5">The sequence shown here is derived from an EMBL/GenBank/DDBJ whole genome shotgun (WGS) entry which is preliminary data.</text>
</comment>
<dbReference type="Proteomes" id="UP000886070">
    <property type="component" value="Unassembled WGS sequence"/>
</dbReference>
<keyword evidence="3" id="KW-0411">Iron-sulfur</keyword>
<dbReference type="PANTHER" id="PTHR43063">
    <property type="entry name" value="4FE-4S CLUSTER CONTAINING PARA FAMILY ATPASE PROTEIN"/>
    <property type="match status" value="1"/>
</dbReference>
<organism evidence="5">
    <name type="scientific">Aerophobetes bacterium</name>
    <dbReference type="NCBI Taxonomy" id="2030807"/>
    <lineage>
        <taxon>Bacteria</taxon>
        <taxon>Candidatus Aerophobota</taxon>
    </lineage>
</organism>
<keyword evidence="2" id="KW-0408">Iron</keyword>
<evidence type="ECO:0000313" key="5">
    <source>
        <dbReference type="EMBL" id="HHF99011.1"/>
    </source>
</evidence>
<dbReference type="InterPro" id="IPR002586">
    <property type="entry name" value="CobQ/CobB/MinD/ParA_Nub-bd_dom"/>
</dbReference>
<evidence type="ECO:0000259" key="4">
    <source>
        <dbReference type="PROSITE" id="PS51379"/>
    </source>
</evidence>
<dbReference type="InterPro" id="IPR017896">
    <property type="entry name" value="4Fe4S_Fe-S-bd"/>
</dbReference>
<dbReference type="EMBL" id="DRTT01000164">
    <property type="protein sequence ID" value="HHF99011.1"/>
    <property type="molecule type" value="Genomic_DNA"/>
</dbReference>
<reference evidence="5" key="1">
    <citation type="journal article" date="2020" name="mSystems">
        <title>Genome- and Community-Level Interaction Insights into Carbon Utilization and Element Cycling Functions of Hydrothermarchaeota in Hydrothermal Sediment.</title>
        <authorList>
            <person name="Zhou Z."/>
            <person name="Liu Y."/>
            <person name="Xu W."/>
            <person name="Pan J."/>
            <person name="Luo Z.H."/>
            <person name="Li M."/>
        </authorList>
    </citation>
    <scope>NUCLEOTIDE SEQUENCE [LARGE SCALE GENOMIC DNA]</scope>
    <source>
        <strain evidence="5">HyVt-92</strain>
    </source>
</reference>
<dbReference type="Gene3D" id="3.40.50.300">
    <property type="entry name" value="P-loop containing nucleotide triphosphate hydrolases"/>
    <property type="match status" value="1"/>
</dbReference>
<keyword evidence="1" id="KW-0479">Metal-binding</keyword>
<proteinExistence type="predicted"/>